<protein>
    <recommendedName>
        <fullName evidence="3 8">Histidinol-phosphatase</fullName>
        <shortName evidence="8">HolPase</shortName>
        <ecNumber evidence="3 8">3.1.3.15</ecNumber>
    </recommendedName>
</protein>
<keyword evidence="6 8" id="KW-0368">Histidine biosynthesis</keyword>
<comment type="catalytic activity">
    <reaction evidence="7 8">
        <text>L-histidinol phosphate + H2O = L-histidinol + phosphate</text>
        <dbReference type="Rhea" id="RHEA:14465"/>
        <dbReference type="ChEBI" id="CHEBI:15377"/>
        <dbReference type="ChEBI" id="CHEBI:43474"/>
        <dbReference type="ChEBI" id="CHEBI:57699"/>
        <dbReference type="ChEBI" id="CHEBI:57980"/>
        <dbReference type="EC" id="3.1.3.15"/>
    </reaction>
</comment>
<comment type="pathway">
    <text evidence="1 8">Amino-acid biosynthesis; L-histidine biosynthesis; L-histidine from 5-phospho-alpha-D-ribose 1-diphosphate: step 8/9.</text>
</comment>
<evidence type="ECO:0000256" key="8">
    <source>
        <dbReference type="RuleBase" id="RU366003"/>
    </source>
</evidence>
<dbReference type="GO" id="GO:0004401">
    <property type="term" value="F:histidinol-phosphatase activity"/>
    <property type="evidence" value="ECO:0007669"/>
    <property type="project" value="UniProtKB-UniRule"/>
</dbReference>
<evidence type="ECO:0000256" key="5">
    <source>
        <dbReference type="ARBA" id="ARBA00022801"/>
    </source>
</evidence>
<dbReference type="PANTHER" id="PTHR21039">
    <property type="entry name" value="HISTIDINOL PHOSPHATASE-RELATED"/>
    <property type="match status" value="1"/>
</dbReference>
<name>A0A6I2GH56_9LACT</name>
<evidence type="ECO:0000256" key="4">
    <source>
        <dbReference type="ARBA" id="ARBA00022605"/>
    </source>
</evidence>
<dbReference type="Gene3D" id="3.20.20.140">
    <property type="entry name" value="Metal-dependent hydrolases"/>
    <property type="match status" value="1"/>
</dbReference>
<evidence type="ECO:0000256" key="7">
    <source>
        <dbReference type="ARBA" id="ARBA00049158"/>
    </source>
</evidence>
<evidence type="ECO:0000313" key="11">
    <source>
        <dbReference type="Proteomes" id="UP000430975"/>
    </source>
</evidence>
<keyword evidence="11" id="KW-1185">Reference proteome</keyword>
<dbReference type="GO" id="GO:0000105">
    <property type="term" value="P:L-histidine biosynthetic process"/>
    <property type="evidence" value="ECO:0007669"/>
    <property type="project" value="UniProtKB-UniRule"/>
</dbReference>
<dbReference type="SUPFAM" id="SSF89550">
    <property type="entry name" value="PHP domain-like"/>
    <property type="match status" value="1"/>
</dbReference>
<reference evidence="10 11" key="1">
    <citation type="submission" date="2019-11" db="EMBL/GenBank/DDBJ databases">
        <title>Characterisation of Fundicoccus ignavus gen. nov. sp. nov., a novel genus of the family Aerococcaceae isolated from bulk tank milk.</title>
        <authorList>
            <person name="Siebert A."/>
            <person name="Huptas C."/>
            <person name="Wenning M."/>
            <person name="Scherer S."/>
            <person name="Doll E.V."/>
        </authorList>
    </citation>
    <scope>NUCLEOTIDE SEQUENCE [LARGE SCALE GENOMIC DNA]</scope>
    <source>
        <strain evidence="10 11">WS4759</strain>
    </source>
</reference>
<evidence type="ECO:0000313" key="10">
    <source>
        <dbReference type="EMBL" id="MRI86436.1"/>
    </source>
</evidence>
<gene>
    <name evidence="10" type="ORF">GIY09_11325</name>
</gene>
<dbReference type="InterPro" id="IPR004013">
    <property type="entry name" value="PHP_dom"/>
</dbReference>
<evidence type="ECO:0000256" key="1">
    <source>
        <dbReference type="ARBA" id="ARBA00004970"/>
    </source>
</evidence>
<dbReference type="PANTHER" id="PTHR21039:SF0">
    <property type="entry name" value="HISTIDINOL-PHOSPHATASE"/>
    <property type="match status" value="1"/>
</dbReference>
<dbReference type="UniPathway" id="UPA00031">
    <property type="reaction ID" value="UER00013"/>
</dbReference>
<evidence type="ECO:0000259" key="9">
    <source>
        <dbReference type="Pfam" id="PF02811"/>
    </source>
</evidence>
<proteinExistence type="inferred from homology"/>
<dbReference type="InterPro" id="IPR010140">
    <property type="entry name" value="Histidinol_P_phosphatase_HisJ"/>
</dbReference>
<evidence type="ECO:0000256" key="3">
    <source>
        <dbReference type="ARBA" id="ARBA00013085"/>
    </source>
</evidence>
<dbReference type="GO" id="GO:0005737">
    <property type="term" value="C:cytoplasm"/>
    <property type="evidence" value="ECO:0007669"/>
    <property type="project" value="TreeGrafter"/>
</dbReference>
<comment type="similarity">
    <text evidence="2 8">Belongs to the PHP hydrolase family. HisK subfamily.</text>
</comment>
<dbReference type="InterPro" id="IPR016195">
    <property type="entry name" value="Pol/histidinol_Pase-like"/>
</dbReference>
<feature type="domain" description="PHP" evidence="9">
    <location>
        <begin position="5"/>
        <end position="191"/>
    </location>
</feature>
<dbReference type="EMBL" id="WJQS01000015">
    <property type="protein sequence ID" value="MRI86436.1"/>
    <property type="molecule type" value="Genomic_DNA"/>
</dbReference>
<accession>A0A6I2GH56</accession>
<dbReference type="EC" id="3.1.3.15" evidence="3 8"/>
<evidence type="ECO:0000256" key="2">
    <source>
        <dbReference type="ARBA" id="ARBA00009152"/>
    </source>
</evidence>
<evidence type="ECO:0000256" key="6">
    <source>
        <dbReference type="ARBA" id="ARBA00023102"/>
    </source>
</evidence>
<comment type="caution">
    <text evidence="10">The sequence shown here is derived from an EMBL/GenBank/DDBJ whole genome shotgun (WGS) entry which is preliminary data.</text>
</comment>
<dbReference type="AlphaFoldDB" id="A0A6I2GH56"/>
<keyword evidence="4 8" id="KW-0028">Amino-acid biosynthesis</keyword>
<dbReference type="Pfam" id="PF02811">
    <property type="entry name" value="PHP"/>
    <property type="match status" value="1"/>
</dbReference>
<organism evidence="10 11">
    <name type="scientific">Fundicoccus ignavus</name>
    <dbReference type="NCBI Taxonomy" id="2664442"/>
    <lineage>
        <taxon>Bacteria</taxon>
        <taxon>Bacillati</taxon>
        <taxon>Bacillota</taxon>
        <taxon>Bacilli</taxon>
        <taxon>Lactobacillales</taxon>
        <taxon>Aerococcaceae</taxon>
        <taxon>Fundicoccus</taxon>
    </lineage>
</organism>
<sequence length="269" mass="30926">MLFYDQHCHTQLSFDSEASPWDYAALNLSVLTFTEHLDLDNPVTGGQDDIPNFNQTITWQETFVKDYNSRLLLGVEVGYAPGQADRLHEVMAPYDFDLKLLSCHHNLRYDYMDTAADSNQLDEPTVMMDQYVAQLLEAVEAFPDVQILAHFDYGFRVHALSDEDVIERYGQQLTEVFKRCIANEIAFELNSKSIINYGKLNLYRWAIPLYKSLGGHLFTLGSDAHKVEDYQMAFAQMKDLLLEFGVEEVVLYEAQQAHKVALKELQFES</sequence>
<dbReference type="Proteomes" id="UP000430975">
    <property type="component" value="Unassembled WGS sequence"/>
</dbReference>
<dbReference type="RefSeq" id="WP_153864101.1">
    <property type="nucleotide sequence ID" value="NZ_WJQS01000015.1"/>
</dbReference>
<keyword evidence="5 8" id="KW-0378">Hydrolase</keyword>